<gene>
    <name evidence="3" type="ORF">IDJ77_05130</name>
</gene>
<dbReference type="InterPro" id="IPR013783">
    <property type="entry name" value="Ig-like_fold"/>
</dbReference>
<dbReference type="Gene3D" id="2.60.40.10">
    <property type="entry name" value="Immunoglobulins"/>
    <property type="match status" value="1"/>
</dbReference>
<dbReference type="RefSeq" id="WP_191187852.1">
    <property type="nucleotide sequence ID" value="NZ_JACWMY010000002.1"/>
</dbReference>
<evidence type="ECO:0000259" key="2">
    <source>
        <dbReference type="SMART" id="SM00089"/>
    </source>
</evidence>
<dbReference type="InterPro" id="IPR022409">
    <property type="entry name" value="PKD/Chitinase_dom"/>
</dbReference>
<dbReference type="InterPro" id="IPR035986">
    <property type="entry name" value="PKD_dom_sf"/>
</dbReference>
<feature type="chain" id="PRO_5045911358" evidence="1">
    <location>
        <begin position="19"/>
        <end position="693"/>
    </location>
</feature>
<evidence type="ECO:0000256" key="1">
    <source>
        <dbReference type="SAM" id="SignalP"/>
    </source>
</evidence>
<protein>
    <submittedName>
        <fullName evidence="3">PKD domain-containing protein</fullName>
    </submittedName>
</protein>
<feature type="signal peptide" evidence="1">
    <location>
        <begin position="1"/>
        <end position="18"/>
    </location>
</feature>
<dbReference type="Gene3D" id="2.60.120.260">
    <property type="entry name" value="Galactose-binding domain-like"/>
    <property type="match status" value="2"/>
</dbReference>
<proteinExistence type="predicted"/>
<keyword evidence="1" id="KW-0732">Signal</keyword>
<dbReference type="SMART" id="SM00089">
    <property type="entry name" value="PKD"/>
    <property type="match status" value="2"/>
</dbReference>
<feature type="domain" description="PKD/Chitinase" evidence="2">
    <location>
        <begin position="122"/>
        <end position="204"/>
    </location>
</feature>
<dbReference type="CDD" id="cd00146">
    <property type="entry name" value="PKD"/>
    <property type="match status" value="1"/>
</dbReference>
<dbReference type="Proteomes" id="UP000606600">
    <property type="component" value="Unassembled WGS sequence"/>
</dbReference>
<evidence type="ECO:0000313" key="4">
    <source>
        <dbReference type="Proteomes" id="UP000606600"/>
    </source>
</evidence>
<keyword evidence="4" id="KW-1185">Reference proteome</keyword>
<dbReference type="SUPFAM" id="SSF49299">
    <property type="entry name" value="PKD domain"/>
    <property type="match status" value="1"/>
</dbReference>
<accession>A0ABR7WLI8</accession>
<dbReference type="PROSITE" id="PS51257">
    <property type="entry name" value="PROKAR_LIPOPROTEIN"/>
    <property type="match status" value="1"/>
</dbReference>
<organism evidence="3 4">
    <name type="scientific">Mucilaginibacter pankratovii</name>
    <dbReference type="NCBI Taxonomy" id="2772110"/>
    <lineage>
        <taxon>Bacteria</taxon>
        <taxon>Pseudomonadati</taxon>
        <taxon>Bacteroidota</taxon>
        <taxon>Sphingobacteriia</taxon>
        <taxon>Sphingobacteriales</taxon>
        <taxon>Sphingobacteriaceae</taxon>
        <taxon>Mucilaginibacter</taxon>
    </lineage>
</organism>
<feature type="domain" description="PKD/Chitinase" evidence="2">
    <location>
        <begin position="40"/>
        <end position="119"/>
    </location>
</feature>
<reference evidence="3 4" key="1">
    <citation type="submission" date="2020-09" db="EMBL/GenBank/DDBJ databases">
        <title>Novel species of Mucilaginibacter isolated from a glacier on the Tibetan Plateau.</title>
        <authorList>
            <person name="Liu Q."/>
            <person name="Xin Y.-H."/>
        </authorList>
    </citation>
    <scope>NUCLEOTIDE SEQUENCE [LARGE SCALE GENOMIC DNA]</scope>
    <source>
        <strain evidence="3 4">ZT4R22</strain>
    </source>
</reference>
<name>A0ABR7WLI8_9SPHI</name>
<evidence type="ECO:0000313" key="3">
    <source>
        <dbReference type="EMBL" id="MBD1363188.1"/>
    </source>
</evidence>
<comment type="caution">
    <text evidence="3">The sequence shown here is derived from an EMBL/GenBank/DDBJ whole genome shotgun (WGS) entry which is preliminary data.</text>
</comment>
<dbReference type="EMBL" id="JACWMY010000002">
    <property type="protein sequence ID" value="MBD1363188.1"/>
    <property type="molecule type" value="Genomic_DNA"/>
</dbReference>
<sequence length="693" mass="73464">MKAIKYYLGLTLALAAVAGCKKDYIDTSFVTQAAEPGKLGVLFNITQDNTGLVTIIPSGEGVTSYDVYFGDGGETYTKVGAGKTIDHKYAEGVYNVKLVGHNIGGKTVEFTQALTVSFRAPANLVPAVNTNGLTVTVDAKADYETMYHVYYGDETGTTPEPFDTFLEGQPAAHTYKAAGTYTVRVVALSGGVATTQATQTIKVGKQIDLPLAFDDPNFDYTTSDFGGNQSGVTADPDNAANKVLKVTKPGGAEVWAGTTLGTGAGFATKVGITAANSKMTARIYSPAAGLTIKLKLEDHANGANSVETDSKTTKANQWETLTFDFNNNSAGTPAINPAFTYDKASMFFDFGNGGSGKVFYMDDLKMSVPIQQISLPVTFDAANTDYTVTDFGNNSSIDAVDPLNAANKVKKTTKPGGAEVWAGTTIGTPAGFATKVPIAADFAQMTLRVYSPAAGLTIKLKLEDHTNGAKSVETDAVTTVANAWETLTFNFLNNSAGTPAFNATTNYDKASVFFDFGVAGSGKVFYWDDLKAVPAPSSVLGIPLNFQSSTLNYVFTDFEGGNVTVVNNPASGGINTSTKVAKMIKNPGATYGGSFIALDNPIDFSKKIIKMKVWSPRIGAKVLLKVENLTNGGISFEKEVLTTKANEWEELTFDYSAINTANSYQKVVLIFDNGTAGDGSANFTFYFDDITLN</sequence>